<evidence type="ECO:0000313" key="6">
    <source>
        <dbReference type="Proteomes" id="UP000244571"/>
    </source>
</evidence>
<protein>
    <recommendedName>
        <fullName evidence="4">phosphoglycolate phosphatase</fullName>
        <ecNumber evidence="4">3.1.3.18</ecNumber>
    </recommendedName>
</protein>
<organism evidence="5 6">
    <name type="scientific">Orrella marina</name>
    <dbReference type="NCBI Taxonomy" id="2163011"/>
    <lineage>
        <taxon>Bacteria</taxon>
        <taxon>Pseudomonadati</taxon>
        <taxon>Pseudomonadota</taxon>
        <taxon>Betaproteobacteria</taxon>
        <taxon>Burkholderiales</taxon>
        <taxon>Alcaligenaceae</taxon>
        <taxon>Orrella</taxon>
    </lineage>
</organism>
<evidence type="ECO:0000256" key="2">
    <source>
        <dbReference type="ARBA" id="ARBA00004818"/>
    </source>
</evidence>
<dbReference type="InterPro" id="IPR023214">
    <property type="entry name" value="HAD_sf"/>
</dbReference>
<dbReference type="OrthoDB" id="9807630at2"/>
<dbReference type="SFLD" id="SFLDG01129">
    <property type="entry name" value="C1.5:_HAD__Beta-PGM__Phosphata"/>
    <property type="match status" value="1"/>
</dbReference>
<dbReference type="EC" id="3.1.3.18" evidence="4"/>
<dbReference type="NCBIfam" id="TIGR01549">
    <property type="entry name" value="HAD-SF-IA-v1"/>
    <property type="match status" value="1"/>
</dbReference>
<dbReference type="InterPro" id="IPR050155">
    <property type="entry name" value="HAD-like_hydrolase_sf"/>
</dbReference>
<evidence type="ECO:0000256" key="4">
    <source>
        <dbReference type="ARBA" id="ARBA00013078"/>
    </source>
</evidence>
<evidence type="ECO:0000256" key="3">
    <source>
        <dbReference type="ARBA" id="ARBA00006171"/>
    </source>
</evidence>
<dbReference type="InterPro" id="IPR006439">
    <property type="entry name" value="HAD-SF_hydro_IA"/>
</dbReference>
<reference evidence="5 6" key="1">
    <citation type="submission" date="2018-04" db="EMBL/GenBank/DDBJ databases">
        <title>Bordetella sp. HZ20 isolated from seawater.</title>
        <authorList>
            <person name="Sun C."/>
        </authorList>
    </citation>
    <scope>NUCLEOTIDE SEQUENCE [LARGE SCALE GENOMIC DNA]</scope>
    <source>
        <strain evidence="5 6">HZ20</strain>
    </source>
</reference>
<dbReference type="InterPro" id="IPR041492">
    <property type="entry name" value="HAD_2"/>
</dbReference>
<dbReference type="SUPFAM" id="SSF56784">
    <property type="entry name" value="HAD-like"/>
    <property type="match status" value="1"/>
</dbReference>
<sequence>MRSEIGLSPLFLREDVEGVVFDLDGTLIDSAADILGGIREAFLTAGFGQVPDDYFPDNLHGTSDGIMRDIMRDMGWPVPDDLSEIKAVYYDVYARRGHASTRLYPDVQTLLQVCRDTLPEVPMAICTNKVHRNAMAVTQILGITPYFSVISGADSWGQAKPSPVPLLETIREMGVSPEKCLYFGDTSVDAECAERAGVRFVLHESGYGDPALEGMSRFHAFRQWRELLST</sequence>
<dbReference type="SFLD" id="SFLDS00003">
    <property type="entry name" value="Haloacid_Dehalogenase"/>
    <property type="match status" value="1"/>
</dbReference>
<dbReference type="EMBL" id="CP028901">
    <property type="protein sequence ID" value="AWB34229.1"/>
    <property type="molecule type" value="Genomic_DNA"/>
</dbReference>
<dbReference type="Gene3D" id="3.40.50.1000">
    <property type="entry name" value="HAD superfamily/HAD-like"/>
    <property type="match status" value="1"/>
</dbReference>
<proteinExistence type="inferred from homology"/>
<dbReference type="AlphaFoldDB" id="A0A2R4XKI5"/>
<comment type="catalytic activity">
    <reaction evidence="1">
        <text>2-phosphoglycolate + H2O = glycolate + phosphate</text>
        <dbReference type="Rhea" id="RHEA:14369"/>
        <dbReference type="ChEBI" id="CHEBI:15377"/>
        <dbReference type="ChEBI" id="CHEBI:29805"/>
        <dbReference type="ChEBI" id="CHEBI:43474"/>
        <dbReference type="ChEBI" id="CHEBI:58033"/>
        <dbReference type="EC" id="3.1.3.18"/>
    </reaction>
</comment>
<accession>A0A2R4XKI5</accession>
<evidence type="ECO:0000256" key="1">
    <source>
        <dbReference type="ARBA" id="ARBA00000830"/>
    </source>
</evidence>
<dbReference type="GO" id="GO:0008967">
    <property type="term" value="F:phosphoglycolate phosphatase activity"/>
    <property type="evidence" value="ECO:0007669"/>
    <property type="project" value="UniProtKB-EC"/>
</dbReference>
<comment type="similarity">
    <text evidence="3">Belongs to the HAD-like hydrolase superfamily. CbbY/CbbZ/Gph/YieH family.</text>
</comment>
<dbReference type="Pfam" id="PF13419">
    <property type="entry name" value="HAD_2"/>
    <property type="match status" value="1"/>
</dbReference>
<dbReference type="KEGG" id="boz:DBV39_11520"/>
<dbReference type="InterPro" id="IPR036412">
    <property type="entry name" value="HAD-like_sf"/>
</dbReference>
<name>A0A2R4XKI5_9BURK</name>
<dbReference type="InterPro" id="IPR023198">
    <property type="entry name" value="PGP-like_dom2"/>
</dbReference>
<dbReference type="Gene3D" id="1.10.150.240">
    <property type="entry name" value="Putative phosphatase, domain 2"/>
    <property type="match status" value="1"/>
</dbReference>
<evidence type="ECO:0000313" key="5">
    <source>
        <dbReference type="EMBL" id="AWB34229.1"/>
    </source>
</evidence>
<gene>
    <name evidence="5" type="ORF">DBV39_11520</name>
</gene>
<dbReference type="GO" id="GO:0006281">
    <property type="term" value="P:DNA repair"/>
    <property type="evidence" value="ECO:0007669"/>
    <property type="project" value="TreeGrafter"/>
</dbReference>
<comment type="pathway">
    <text evidence="2">Organic acid metabolism; glycolate biosynthesis; glycolate from 2-phosphoglycolate: step 1/1.</text>
</comment>
<dbReference type="PANTHER" id="PTHR43434:SF1">
    <property type="entry name" value="PHOSPHOGLYCOLATE PHOSPHATASE"/>
    <property type="match status" value="1"/>
</dbReference>
<keyword evidence="6" id="KW-1185">Reference proteome</keyword>
<dbReference type="PANTHER" id="PTHR43434">
    <property type="entry name" value="PHOSPHOGLYCOLATE PHOSPHATASE"/>
    <property type="match status" value="1"/>
</dbReference>
<dbReference type="Proteomes" id="UP000244571">
    <property type="component" value="Chromosome"/>
</dbReference>